<keyword evidence="1" id="KW-0472">Membrane</keyword>
<keyword evidence="1" id="KW-1133">Transmembrane helix</keyword>
<accession>A0AA35G8P8</accession>
<protein>
    <submittedName>
        <fullName evidence="2">Uncharacterized protein</fullName>
    </submittedName>
</protein>
<feature type="transmembrane region" description="Helical" evidence="1">
    <location>
        <begin position="93"/>
        <end position="116"/>
    </location>
</feature>
<proteinExistence type="predicted"/>
<organism evidence="2 3">
    <name type="scientific">Caldinitratiruptor microaerophilus</name>
    <dbReference type="NCBI Taxonomy" id="671077"/>
    <lineage>
        <taxon>Bacteria</taxon>
        <taxon>Bacillati</taxon>
        <taxon>Bacillota</taxon>
        <taxon>Clostridia</taxon>
        <taxon>Eubacteriales</taxon>
        <taxon>Symbiobacteriaceae</taxon>
        <taxon>Caldinitratiruptor</taxon>
    </lineage>
</organism>
<dbReference type="RefSeq" id="WP_264841954.1">
    <property type="nucleotide sequence ID" value="NZ_AP025628.1"/>
</dbReference>
<dbReference type="KEGG" id="cmic:caldi_23860"/>
<keyword evidence="1" id="KW-0812">Transmembrane</keyword>
<feature type="transmembrane region" description="Helical" evidence="1">
    <location>
        <begin position="21"/>
        <end position="41"/>
    </location>
</feature>
<reference evidence="2" key="1">
    <citation type="submission" date="2022-03" db="EMBL/GenBank/DDBJ databases">
        <title>Complete genome sequence of Caldinitratiruptor microaerophilus.</title>
        <authorList>
            <person name="Mukaiyama R."/>
            <person name="Nishiyama T."/>
            <person name="Ueda K."/>
        </authorList>
    </citation>
    <scope>NUCLEOTIDE SEQUENCE</scope>
    <source>
        <strain evidence="2">JCM 16183</strain>
    </source>
</reference>
<name>A0AA35G8P8_9FIRM</name>
<dbReference type="AlphaFoldDB" id="A0AA35G8P8"/>
<feature type="transmembrane region" description="Helical" evidence="1">
    <location>
        <begin position="61"/>
        <end position="81"/>
    </location>
</feature>
<keyword evidence="3" id="KW-1185">Reference proteome</keyword>
<gene>
    <name evidence="2" type="ORF">caldi_23860</name>
</gene>
<dbReference type="EMBL" id="AP025628">
    <property type="protein sequence ID" value="BDG61296.1"/>
    <property type="molecule type" value="Genomic_DNA"/>
</dbReference>
<sequence>MGISRNPTDGPETASRPNGPAAAALVAAGIGSFALGLFTTLTEISAGFKAFLTWSDPVGPLSGKALGAVIVWLVAWAVAANRWRGVDIDFHKAWRWTLILVALGFLLTFPPVFLAFEQ</sequence>
<dbReference type="Proteomes" id="UP001163687">
    <property type="component" value="Chromosome"/>
</dbReference>
<evidence type="ECO:0000313" key="2">
    <source>
        <dbReference type="EMBL" id="BDG61296.1"/>
    </source>
</evidence>
<evidence type="ECO:0000313" key="3">
    <source>
        <dbReference type="Proteomes" id="UP001163687"/>
    </source>
</evidence>
<evidence type="ECO:0000256" key="1">
    <source>
        <dbReference type="SAM" id="Phobius"/>
    </source>
</evidence>